<organism evidence="4 5">
    <name type="scientific">Elysia marginata</name>
    <dbReference type="NCBI Taxonomy" id="1093978"/>
    <lineage>
        <taxon>Eukaryota</taxon>
        <taxon>Metazoa</taxon>
        <taxon>Spiralia</taxon>
        <taxon>Lophotrochozoa</taxon>
        <taxon>Mollusca</taxon>
        <taxon>Gastropoda</taxon>
        <taxon>Heterobranchia</taxon>
        <taxon>Euthyneura</taxon>
        <taxon>Panpulmonata</taxon>
        <taxon>Sacoglossa</taxon>
        <taxon>Placobranchoidea</taxon>
        <taxon>Plakobranchidae</taxon>
        <taxon>Elysia</taxon>
    </lineage>
</organism>
<feature type="domain" description="DUF6451" evidence="3">
    <location>
        <begin position="147"/>
        <end position="178"/>
    </location>
</feature>
<keyword evidence="5" id="KW-1185">Reference proteome</keyword>
<evidence type="ECO:0008006" key="6">
    <source>
        <dbReference type="Google" id="ProtNLM"/>
    </source>
</evidence>
<feature type="domain" description="Reverse transcriptase" evidence="2">
    <location>
        <begin position="13"/>
        <end position="120"/>
    </location>
</feature>
<keyword evidence="1" id="KW-0472">Membrane</keyword>
<dbReference type="AlphaFoldDB" id="A0AAV4J7C8"/>
<name>A0AAV4J7C8_9GAST</name>
<gene>
    <name evidence="4" type="ORF">ElyMa_005013500</name>
</gene>
<protein>
    <recommendedName>
        <fullName evidence="6">Reverse transcriptase domain-containing protein</fullName>
    </recommendedName>
</protein>
<evidence type="ECO:0000313" key="4">
    <source>
        <dbReference type="EMBL" id="GFS18708.1"/>
    </source>
</evidence>
<dbReference type="PANTHER" id="PTHR47027">
    <property type="entry name" value="REVERSE TRANSCRIPTASE DOMAIN-CONTAINING PROTEIN"/>
    <property type="match status" value="1"/>
</dbReference>
<reference evidence="4 5" key="1">
    <citation type="journal article" date="2021" name="Elife">
        <title>Chloroplast acquisition without the gene transfer in kleptoplastic sea slugs, Plakobranchus ocellatus.</title>
        <authorList>
            <person name="Maeda T."/>
            <person name="Takahashi S."/>
            <person name="Yoshida T."/>
            <person name="Shimamura S."/>
            <person name="Takaki Y."/>
            <person name="Nagai Y."/>
            <person name="Toyoda A."/>
            <person name="Suzuki Y."/>
            <person name="Arimoto A."/>
            <person name="Ishii H."/>
            <person name="Satoh N."/>
            <person name="Nishiyama T."/>
            <person name="Hasebe M."/>
            <person name="Maruyama T."/>
            <person name="Minagawa J."/>
            <person name="Obokata J."/>
            <person name="Shigenobu S."/>
        </authorList>
    </citation>
    <scope>NUCLEOTIDE SEQUENCE [LARGE SCALE GENOMIC DNA]</scope>
</reference>
<keyword evidence="1" id="KW-1133">Transmembrane helix</keyword>
<keyword evidence="1" id="KW-0812">Transmembrane</keyword>
<evidence type="ECO:0000256" key="1">
    <source>
        <dbReference type="SAM" id="Phobius"/>
    </source>
</evidence>
<dbReference type="Pfam" id="PF20049">
    <property type="entry name" value="DUF6451"/>
    <property type="match status" value="1"/>
</dbReference>
<dbReference type="Pfam" id="PF00078">
    <property type="entry name" value="RVT_1"/>
    <property type="match status" value="1"/>
</dbReference>
<dbReference type="Proteomes" id="UP000762676">
    <property type="component" value="Unassembled WGS sequence"/>
</dbReference>
<dbReference type="InterPro" id="IPR045609">
    <property type="entry name" value="DUF6451"/>
</dbReference>
<dbReference type="InterPro" id="IPR000477">
    <property type="entry name" value="RT_dom"/>
</dbReference>
<dbReference type="EMBL" id="BMAT01010021">
    <property type="protein sequence ID" value="GFS18708.1"/>
    <property type="molecule type" value="Genomic_DNA"/>
</dbReference>
<accession>A0AAV4J7C8</accession>
<evidence type="ECO:0000259" key="2">
    <source>
        <dbReference type="Pfam" id="PF00078"/>
    </source>
</evidence>
<evidence type="ECO:0000313" key="5">
    <source>
        <dbReference type="Proteomes" id="UP000762676"/>
    </source>
</evidence>
<dbReference type="PANTHER" id="PTHR47027:SF25">
    <property type="entry name" value="REVERSE TRANSCRIPTASE DOMAIN-CONTAINING PROTEIN"/>
    <property type="match status" value="1"/>
</dbReference>
<evidence type="ECO:0000259" key="3">
    <source>
        <dbReference type="Pfam" id="PF20049"/>
    </source>
</evidence>
<comment type="caution">
    <text evidence="4">The sequence shown here is derived from an EMBL/GenBank/DDBJ whole genome shotgun (WGS) entry which is preliminary data.</text>
</comment>
<feature type="transmembrane region" description="Helical" evidence="1">
    <location>
        <begin position="197"/>
        <end position="216"/>
    </location>
</feature>
<feature type="transmembrane region" description="Helical" evidence="1">
    <location>
        <begin position="166"/>
        <end position="185"/>
    </location>
</feature>
<proteinExistence type="predicted"/>
<sequence length="221" mass="24838">MYANNHCCVRHGGQQSDLFAVKSGVRQGCIISPLLFLVAIDWVMEIATNQQSRGITWKAFNHLEDEDFADDITLLSHSQKDMQEKSWVETTAKSVGLKILSNSKHQIVMFSMSVKNVTYFKCLGSYLTADGNINREITARVVMASIAFHKLNNIWKSNRIKEDTKLKLYTSNVRSVLLFLIIRVADTILVRKVLVVVPAAVAKVVVVAVAEVVKIVKKQFQ</sequence>